<protein>
    <recommendedName>
        <fullName evidence="1">DeoxyPurine in DNA protein A domain-containing protein</fullName>
    </recommendedName>
</protein>
<dbReference type="Pfam" id="PF23859">
    <property type="entry name" value="DpdA"/>
    <property type="match status" value="1"/>
</dbReference>
<organism evidence="2 3">
    <name type="scientific">Albidiferax ferrireducens (strain ATCC BAA-621 / DSM 15236 / T118)</name>
    <name type="common">Rhodoferax ferrireducens</name>
    <dbReference type="NCBI Taxonomy" id="338969"/>
    <lineage>
        <taxon>Bacteria</taxon>
        <taxon>Pseudomonadati</taxon>
        <taxon>Pseudomonadota</taxon>
        <taxon>Betaproteobacteria</taxon>
        <taxon>Burkholderiales</taxon>
        <taxon>Comamonadaceae</taxon>
        <taxon>Rhodoferax</taxon>
    </lineage>
</organism>
<evidence type="ECO:0000313" key="2">
    <source>
        <dbReference type="EMBL" id="ABD72049.1"/>
    </source>
</evidence>
<feature type="domain" description="DeoxyPurine in DNA protein A" evidence="1">
    <location>
        <begin position="102"/>
        <end position="295"/>
    </location>
</feature>
<dbReference type="KEGG" id="rfr:Rfer_4363"/>
<dbReference type="GO" id="GO:0006400">
    <property type="term" value="P:tRNA modification"/>
    <property type="evidence" value="ECO:0007669"/>
    <property type="project" value="InterPro"/>
</dbReference>
<dbReference type="SUPFAM" id="SSF51713">
    <property type="entry name" value="tRNA-guanine transglycosylase"/>
    <property type="match status" value="1"/>
</dbReference>
<dbReference type="Gene3D" id="3.20.20.105">
    <property type="entry name" value="Queuine tRNA-ribosyltransferase-like"/>
    <property type="match status" value="1"/>
</dbReference>
<dbReference type="eggNOG" id="COG0343">
    <property type="taxonomic scope" value="Bacteria"/>
</dbReference>
<dbReference type="AlphaFoldDB" id="Q21Q96"/>
<evidence type="ECO:0000259" key="1">
    <source>
        <dbReference type="Pfam" id="PF23859"/>
    </source>
</evidence>
<dbReference type="InterPro" id="IPR036511">
    <property type="entry name" value="TGT-like_sf"/>
</dbReference>
<accession>Q21Q96</accession>
<gene>
    <name evidence="2" type="ordered locus">Rfer_4363</name>
</gene>
<keyword evidence="2" id="KW-0614">Plasmid</keyword>
<dbReference type="HOGENOM" id="CLU_698057_0_0_4"/>
<name>Q21Q96_ALBFT</name>
<dbReference type="InterPro" id="IPR055645">
    <property type="entry name" value="DpdA"/>
</dbReference>
<geneLocation type="plasmid" evidence="3">
    <name>pDSM15236</name>
</geneLocation>
<dbReference type="OrthoDB" id="9075047at2"/>
<dbReference type="Proteomes" id="UP000008332">
    <property type="component" value="Plasmid unnamed1"/>
</dbReference>
<keyword evidence="3" id="KW-1185">Reference proteome</keyword>
<dbReference type="EMBL" id="CP000268">
    <property type="protein sequence ID" value="ABD72049.1"/>
    <property type="molecule type" value="Genomic_DNA"/>
</dbReference>
<proteinExistence type="predicted"/>
<reference evidence="3" key="1">
    <citation type="submission" date="2006-02" db="EMBL/GenBank/DDBJ databases">
        <title>Complete sequence of plasmid 1 of Rhodoferax ferrireducens DSM 15236.</title>
        <authorList>
            <person name="Copeland A."/>
            <person name="Lucas S."/>
            <person name="Lapidus A."/>
            <person name="Barry K."/>
            <person name="Detter J.C."/>
            <person name="Glavina del Rio T."/>
            <person name="Hammon N."/>
            <person name="Israni S."/>
            <person name="Pitluck S."/>
            <person name="Brettin T."/>
            <person name="Bruce D."/>
            <person name="Han C."/>
            <person name="Tapia R."/>
            <person name="Gilna P."/>
            <person name="Kiss H."/>
            <person name="Schmutz J."/>
            <person name="Larimer F."/>
            <person name="Land M."/>
            <person name="Kyrpides N."/>
            <person name="Ivanova N."/>
            <person name="Richardson P."/>
        </authorList>
    </citation>
    <scope>NUCLEOTIDE SEQUENCE [LARGE SCALE GENOMIC DNA]</scope>
    <source>
        <strain evidence="3">ATCC BAA-621 / DSM 15236 / T118</strain>
        <plasmid evidence="3">Plasmid pDSM15236</plasmid>
    </source>
</reference>
<sequence>MGVWGIRRKTFTSVSKEELEFQSPTRAQTPNGVRACHQKATMNCKNIVVRAGVPQPSGALVQAAYAAGLPVLFSANAFAKSNQGEFFGFNLKAAQNIPADLDAALDSAGYVAAVRYGDYRWTTEQYYSLVASRKWAWHAAMDYCVEPPVASSLVVRLMRLEATATGYLRCCNEARKRGLPLPMPVLQGWYPEDYRRCADMLAIQDWPAMVGIGSVCRRNVGGIDGIESVIEALDRVLPSHVQFHLFGVKSGAMREMGGHHRFVSIDSMAWDFAMRMEHRTGRTQSMRAAAMINWQAKQVDIEPKDWVHRVLREHIDHDVKPRRKPVEQVVHETVANWYAENLLADHGYRESNRMAREQAEMLCMQLKTFGRDYIADSTDAVDMAVLQALSEHHAA</sequence>
<evidence type="ECO:0000313" key="3">
    <source>
        <dbReference type="Proteomes" id="UP000008332"/>
    </source>
</evidence>